<dbReference type="Pfam" id="PF04542">
    <property type="entry name" value="Sigma70_r2"/>
    <property type="match status" value="1"/>
</dbReference>
<gene>
    <name evidence="8" type="ORF">GCM10022380_74560</name>
</gene>
<organism evidence="8 9">
    <name type="scientific">Amycolatopsis tucumanensis</name>
    <dbReference type="NCBI Taxonomy" id="401106"/>
    <lineage>
        <taxon>Bacteria</taxon>
        <taxon>Bacillati</taxon>
        <taxon>Actinomycetota</taxon>
        <taxon>Actinomycetes</taxon>
        <taxon>Pseudonocardiales</taxon>
        <taxon>Pseudonocardiaceae</taxon>
        <taxon>Amycolatopsis</taxon>
    </lineage>
</organism>
<dbReference type="Gene3D" id="1.10.10.10">
    <property type="entry name" value="Winged helix-like DNA-binding domain superfamily/Winged helix DNA-binding domain"/>
    <property type="match status" value="1"/>
</dbReference>
<feature type="domain" description="RNA polymerase sigma-70 region 2" evidence="6">
    <location>
        <begin position="37"/>
        <end position="105"/>
    </location>
</feature>
<evidence type="ECO:0000256" key="1">
    <source>
        <dbReference type="ARBA" id="ARBA00010641"/>
    </source>
</evidence>
<dbReference type="InterPro" id="IPR013249">
    <property type="entry name" value="RNA_pol_sigma70_r4_t2"/>
</dbReference>
<keyword evidence="4" id="KW-0238">DNA-binding</keyword>
<dbReference type="InterPro" id="IPR039425">
    <property type="entry name" value="RNA_pol_sigma-70-like"/>
</dbReference>
<dbReference type="SUPFAM" id="SSF88659">
    <property type="entry name" value="Sigma3 and sigma4 domains of RNA polymerase sigma factors"/>
    <property type="match status" value="1"/>
</dbReference>
<dbReference type="PANTHER" id="PTHR43133:SF8">
    <property type="entry name" value="RNA POLYMERASE SIGMA FACTOR HI_1459-RELATED"/>
    <property type="match status" value="1"/>
</dbReference>
<dbReference type="InterPro" id="IPR013325">
    <property type="entry name" value="RNA_pol_sigma_r2"/>
</dbReference>
<evidence type="ECO:0000256" key="3">
    <source>
        <dbReference type="ARBA" id="ARBA00023082"/>
    </source>
</evidence>
<dbReference type="PANTHER" id="PTHR43133">
    <property type="entry name" value="RNA POLYMERASE ECF-TYPE SIGMA FACTO"/>
    <property type="match status" value="1"/>
</dbReference>
<dbReference type="InterPro" id="IPR036388">
    <property type="entry name" value="WH-like_DNA-bd_sf"/>
</dbReference>
<reference evidence="9" key="1">
    <citation type="journal article" date="2019" name="Int. J. Syst. Evol. Microbiol.">
        <title>The Global Catalogue of Microorganisms (GCM) 10K type strain sequencing project: providing services to taxonomists for standard genome sequencing and annotation.</title>
        <authorList>
            <consortium name="The Broad Institute Genomics Platform"/>
            <consortium name="The Broad Institute Genome Sequencing Center for Infectious Disease"/>
            <person name="Wu L."/>
            <person name="Ma J."/>
        </authorList>
    </citation>
    <scope>NUCLEOTIDE SEQUENCE [LARGE SCALE GENOMIC DNA]</scope>
    <source>
        <strain evidence="9">JCM 17017</strain>
    </source>
</reference>
<evidence type="ECO:0000256" key="5">
    <source>
        <dbReference type="ARBA" id="ARBA00023163"/>
    </source>
</evidence>
<keyword evidence="5" id="KW-0804">Transcription</keyword>
<evidence type="ECO:0008006" key="10">
    <source>
        <dbReference type="Google" id="ProtNLM"/>
    </source>
</evidence>
<evidence type="ECO:0000256" key="4">
    <source>
        <dbReference type="ARBA" id="ARBA00023125"/>
    </source>
</evidence>
<sequence length="195" mass="21009">MEEGLMGDTATRELAGMSDDDLLGEARGGDREAFAVLVHRHQAAVLRYACSVARCPADAQDLTADALVRTMLALEGGGGPATNFPAYLRTTVRRLAIDLGARNGRAVAAGLSPVVVEPRTPPLDEQLEGDRNLADAFAALPARWRRVLWMVEVLGHRPQDVAVELGIAPAAACSLLWRARTALRRQYELLASRDS</sequence>
<dbReference type="InterPro" id="IPR007627">
    <property type="entry name" value="RNA_pol_sigma70_r2"/>
</dbReference>
<feature type="domain" description="RNA polymerase sigma factor 70 region 4 type 2" evidence="7">
    <location>
        <begin position="132"/>
        <end position="183"/>
    </location>
</feature>
<dbReference type="InterPro" id="IPR013324">
    <property type="entry name" value="RNA_pol_sigma_r3/r4-like"/>
</dbReference>
<dbReference type="SUPFAM" id="SSF88946">
    <property type="entry name" value="Sigma2 domain of RNA polymerase sigma factors"/>
    <property type="match status" value="1"/>
</dbReference>
<accession>A0ABP7JIR5</accession>
<dbReference type="InterPro" id="IPR014284">
    <property type="entry name" value="RNA_pol_sigma-70_dom"/>
</dbReference>
<keyword evidence="3" id="KW-0731">Sigma factor</keyword>
<evidence type="ECO:0000259" key="7">
    <source>
        <dbReference type="Pfam" id="PF08281"/>
    </source>
</evidence>
<dbReference type="Pfam" id="PF08281">
    <property type="entry name" value="Sigma70_r4_2"/>
    <property type="match status" value="1"/>
</dbReference>
<evidence type="ECO:0000313" key="9">
    <source>
        <dbReference type="Proteomes" id="UP001501624"/>
    </source>
</evidence>
<comment type="caution">
    <text evidence="8">The sequence shown here is derived from an EMBL/GenBank/DDBJ whole genome shotgun (WGS) entry which is preliminary data.</text>
</comment>
<evidence type="ECO:0000313" key="8">
    <source>
        <dbReference type="EMBL" id="GAA3845521.1"/>
    </source>
</evidence>
<proteinExistence type="inferred from homology"/>
<evidence type="ECO:0000256" key="2">
    <source>
        <dbReference type="ARBA" id="ARBA00023015"/>
    </source>
</evidence>
<dbReference type="EMBL" id="BAABCM010000015">
    <property type="protein sequence ID" value="GAA3845521.1"/>
    <property type="molecule type" value="Genomic_DNA"/>
</dbReference>
<keyword evidence="9" id="KW-1185">Reference proteome</keyword>
<protein>
    <recommendedName>
        <fullName evidence="10">Sigma-70 family RNA polymerase sigma factor</fullName>
    </recommendedName>
</protein>
<comment type="similarity">
    <text evidence="1">Belongs to the sigma-70 factor family. ECF subfamily.</text>
</comment>
<evidence type="ECO:0000259" key="6">
    <source>
        <dbReference type="Pfam" id="PF04542"/>
    </source>
</evidence>
<dbReference type="Gene3D" id="1.10.1740.10">
    <property type="match status" value="1"/>
</dbReference>
<keyword evidence="2" id="KW-0805">Transcription regulation</keyword>
<dbReference type="Proteomes" id="UP001501624">
    <property type="component" value="Unassembled WGS sequence"/>
</dbReference>
<dbReference type="NCBIfam" id="TIGR02937">
    <property type="entry name" value="sigma70-ECF"/>
    <property type="match status" value="1"/>
</dbReference>
<name>A0ABP7JIR5_9PSEU</name>